<evidence type="ECO:0008006" key="3">
    <source>
        <dbReference type="Google" id="ProtNLM"/>
    </source>
</evidence>
<accession>E4U0N1</accession>
<dbReference type="RefSeq" id="WP_013460545.1">
    <property type="nucleotide sequence ID" value="NC_014762.1"/>
</dbReference>
<dbReference type="Proteomes" id="UP000008721">
    <property type="component" value="Chromosome"/>
</dbReference>
<dbReference type="KEGG" id="sku:Sulku_1687"/>
<dbReference type="InterPro" id="IPR014858">
    <property type="entry name" value="BrxB"/>
</dbReference>
<sequence>MSPDVIKKKFDHIYAQVSTPQFLRMEALGGEVPFFITSYDQRNADVIDQEIGRLASRMRMEGISVALIDLFDVVIAILEEKELLGPILETEADLAKDELFDLFSGALDVHTYLVPKIEELIREKGDAQIVFLTGIGAVYPYIRSHIILNNLQNAIKHIPTLMFFPGVYNTVSLSLFGRLKDDNYYRAFNLDTLNLKERK</sequence>
<evidence type="ECO:0000313" key="1">
    <source>
        <dbReference type="EMBL" id="ADR34348.1"/>
    </source>
</evidence>
<dbReference type="eggNOG" id="ENOG502Z9ZE">
    <property type="taxonomic scope" value="Bacteria"/>
</dbReference>
<protein>
    <recommendedName>
        <fullName evidence="3">DUF1788 domain-containing protein</fullName>
    </recommendedName>
</protein>
<keyword evidence="2" id="KW-1185">Reference proteome</keyword>
<gene>
    <name evidence="1" type="ordered locus">Sulku_1687</name>
</gene>
<dbReference type="OrthoDB" id="1093513at2"/>
<evidence type="ECO:0000313" key="2">
    <source>
        <dbReference type="Proteomes" id="UP000008721"/>
    </source>
</evidence>
<name>E4U0N1_SULKY</name>
<organism evidence="1 2">
    <name type="scientific">Sulfuricurvum kujiense (strain ATCC BAA-921 / DSM 16994 / JCM 11577 / YK-1)</name>
    <dbReference type="NCBI Taxonomy" id="709032"/>
    <lineage>
        <taxon>Bacteria</taxon>
        <taxon>Pseudomonadati</taxon>
        <taxon>Campylobacterota</taxon>
        <taxon>Epsilonproteobacteria</taxon>
        <taxon>Campylobacterales</taxon>
        <taxon>Sulfurimonadaceae</taxon>
        <taxon>Sulfuricurvum</taxon>
    </lineage>
</organism>
<dbReference type="HOGENOM" id="CLU_101277_0_0_7"/>
<reference evidence="1 2" key="1">
    <citation type="journal article" date="2012" name="Stand. Genomic Sci.">
        <title>Complete genome sequence of the sulfur compounds oxidizing chemolithoautotroph Sulfuricurvum kujiense type strain (YK-1(T)).</title>
        <authorList>
            <person name="Han C."/>
            <person name="Kotsyurbenko O."/>
            <person name="Chertkov O."/>
            <person name="Held B."/>
            <person name="Lapidus A."/>
            <person name="Nolan M."/>
            <person name="Lucas S."/>
            <person name="Hammon N."/>
            <person name="Deshpande S."/>
            <person name="Cheng J.F."/>
            <person name="Tapia R."/>
            <person name="Goodwin L.A."/>
            <person name="Pitluck S."/>
            <person name="Liolios K."/>
            <person name="Pagani I."/>
            <person name="Ivanova N."/>
            <person name="Mavromatis K."/>
            <person name="Mikhailova N."/>
            <person name="Pati A."/>
            <person name="Chen A."/>
            <person name="Palaniappan K."/>
            <person name="Land M."/>
            <person name="Hauser L."/>
            <person name="Chang Y.J."/>
            <person name="Jeffries C.D."/>
            <person name="Brambilla E.M."/>
            <person name="Rohde M."/>
            <person name="Spring S."/>
            <person name="Sikorski J."/>
            <person name="Goker M."/>
            <person name="Woyke T."/>
            <person name="Bristow J."/>
            <person name="Eisen J.A."/>
            <person name="Markowitz V."/>
            <person name="Hugenholtz P."/>
            <person name="Kyrpides N.C."/>
            <person name="Klenk H.P."/>
            <person name="Detter J.C."/>
        </authorList>
    </citation>
    <scope>NUCLEOTIDE SEQUENCE [LARGE SCALE GENOMIC DNA]</scope>
    <source>
        <strain evidence="2">ATCC BAA-921 / DSM 16994 / JCM 11577 / YK-1</strain>
    </source>
</reference>
<proteinExistence type="predicted"/>
<dbReference type="Pfam" id="PF08747">
    <property type="entry name" value="BrxB"/>
    <property type="match status" value="1"/>
</dbReference>
<dbReference type="EMBL" id="CP002355">
    <property type="protein sequence ID" value="ADR34348.1"/>
    <property type="molecule type" value="Genomic_DNA"/>
</dbReference>
<dbReference type="AlphaFoldDB" id="E4U0N1"/>
<dbReference type="STRING" id="709032.Sulku_1687"/>